<accession>A0A541AZ20</accession>
<dbReference type="Proteomes" id="UP000316256">
    <property type="component" value="Unassembled WGS sequence"/>
</dbReference>
<dbReference type="InterPro" id="IPR036420">
    <property type="entry name" value="BRCT_dom_sf"/>
</dbReference>
<organism evidence="2 3">
    <name type="scientific">Rhodococcus spelaei</name>
    <dbReference type="NCBI Taxonomy" id="2546320"/>
    <lineage>
        <taxon>Bacteria</taxon>
        <taxon>Bacillati</taxon>
        <taxon>Actinomycetota</taxon>
        <taxon>Actinomycetes</taxon>
        <taxon>Mycobacteriales</taxon>
        <taxon>Nocardiaceae</taxon>
        <taxon>Rhodococcus</taxon>
    </lineage>
</organism>
<dbReference type="Pfam" id="PF00533">
    <property type="entry name" value="BRCT"/>
    <property type="match status" value="1"/>
</dbReference>
<dbReference type="Gene3D" id="3.40.50.10190">
    <property type="entry name" value="BRCT domain"/>
    <property type="match status" value="1"/>
</dbReference>
<evidence type="ECO:0000259" key="1">
    <source>
        <dbReference type="PROSITE" id="PS50172"/>
    </source>
</evidence>
<dbReference type="GO" id="GO:0008408">
    <property type="term" value="F:3'-5' exonuclease activity"/>
    <property type="evidence" value="ECO:0007669"/>
    <property type="project" value="TreeGrafter"/>
</dbReference>
<dbReference type="InterPro" id="IPR012337">
    <property type="entry name" value="RNaseH-like_sf"/>
</dbReference>
<evidence type="ECO:0000313" key="3">
    <source>
        <dbReference type="Proteomes" id="UP000316256"/>
    </source>
</evidence>
<dbReference type="SMART" id="SM00479">
    <property type="entry name" value="EXOIII"/>
    <property type="match status" value="1"/>
</dbReference>
<protein>
    <recommendedName>
        <fullName evidence="1">BRCT domain-containing protein</fullName>
    </recommendedName>
</protein>
<dbReference type="CDD" id="cd06130">
    <property type="entry name" value="DNA_pol_III_epsilon_like"/>
    <property type="match status" value="1"/>
</dbReference>
<dbReference type="CDD" id="cd17748">
    <property type="entry name" value="BRCT_DNA_ligase_like"/>
    <property type="match status" value="1"/>
</dbReference>
<reference evidence="2 3" key="1">
    <citation type="submission" date="2019-06" db="EMBL/GenBank/DDBJ databases">
        <title>Rhodococcus spaelei sp. nov., isolated from a cave.</title>
        <authorList>
            <person name="Lee S.D."/>
        </authorList>
    </citation>
    <scope>NUCLEOTIDE SEQUENCE [LARGE SCALE GENOMIC DNA]</scope>
    <source>
        <strain evidence="2 3">C9-5</strain>
    </source>
</reference>
<dbReference type="SUPFAM" id="SSF52113">
    <property type="entry name" value="BRCT domain"/>
    <property type="match status" value="1"/>
</dbReference>
<dbReference type="InterPro" id="IPR013520">
    <property type="entry name" value="Ribonucl_H"/>
</dbReference>
<dbReference type="GO" id="GO:0003676">
    <property type="term" value="F:nucleic acid binding"/>
    <property type="evidence" value="ECO:0007669"/>
    <property type="project" value="InterPro"/>
</dbReference>
<dbReference type="InterPro" id="IPR001357">
    <property type="entry name" value="BRCT_dom"/>
</dbReference>
<sequence length="536" mass="57522">MATLLQYLQQLVDYNRHRPRPVPAPPASAAGVSDAAPAIVVPAPTTGPSHAAPLPNSQRAQVSTTVSTSLGSISVRVSTGPSFVGFDVETANGARGSICAIGLTVVTAGEVTATHSWLCRPPAGLERFDSGNIHIHGITARDVAHQPSFRQRLGDMLDVVGDLPLVAHNASFDIGALREASAAEMLTWRPLAYGCTLLWSRKELPELHNHKLPTVASALGIDLRHHHDASADATAAAEIALELMRRRGASSVDTYVTATGIALGRATVAEAIGPRATARSGVPTWVSVRASSTPPVPHADADPEHPLFGHTVVVTGTLNGLSRDEAWSQLAKCGARVNKTVTRRTSVLVVGTWLDHRGSPQITEKLTEARRLQAAGQQIVLLDQQQMEALLAGDRTVTLPDLAAPTSVDAYALADDSHIAPNHRNDPRQQVRGKHFTAWSEPVKQLKRDGRLDEALELLHECIDAAELSADWGDPPPGWTEQAAIIYRKQKNFAGEVEVLQRWIDAARRNGCSIDESHSIVQRKAKAQALLEKSRS</sequence>
<dbReference type="SUPFAM" id="SSF53098">
    <property type="entry name" value="Ribonuclease H-like"/>
    <property type="match status" value="1"/>
</dbReference>
<dbReference type="Pfam" id="PF00929">
    <property type="entry name" value="RNase_T"/>
    <property type="match status" value="1"/>
</dbReference>
<name>A0A541AZ20_9NOCA</name>
<dbReference type="PROSITE" id="PS50172">
    <property type="entry name" value="BRCT"/>
    <property type="match status" value="1"/>
</dbReference>
<dbReference type="PANTHER" id="PTHR30231">
    <property type="entry name" value="DNA POLYMERASE III SUBUNIT EPSILON"/>
    <property type="match status" value="1"/>
</dbReference>
<dbReference type="AlphaFoldDB" id="A0A541AZ20"/>
<gene>
    <name evidence="2" type="ORF">FK531_22080</name>
</gene>
<dbReference type="GO" id="GO:0005829">
    <property type="term" value="C:cytosol"/>
    <property type="evidence" value="ECO:0007669"/>
    <property type="project" value="TreeGrafter"/>
</dbReference>
<comment type="caution">
    <text evidence="2">The sequence shown here is derived from an EMBL/GenBank/DDBJ whole genome shotgun (WGS) entry which is preliminary data.</text>
</comment>
<evidence type="ECO:0000313" key="2">
    <source>
        <dbReference type="EMBL" id="TQF65315.1"/>
    </source>
</evidence>
<dbReference type="EMBL" id="VIGH01000014">
    <property type="protein sequence ID" value="TQF65315.1"/>
    <property type="molecule type" value="Genomic_DNA"/>
</dbReference>
<dbReference type="PANTHER" id="PTHR30231:SF42">
    <property type="entry name" value="EXONUCLEASE"/>
    <property type="match status" value="1"/>
</dbReference>
<dbReference type="Gene3D" id="3.30.420.10">
    <property type="entry name" value="Ribonuclease H-like superfamily/Ribonuclease H"/>
    <property type="match status" value="1"/>
</dbReference>
<keyword evidence="3" id="KW-1185">Reference proteome</keyword>
<dbReference type="OrthoDB" id="9803913at2"/>
<dbReference type="InterPro" id="IPR036397">
    <property type="entry name" value="RNaseH_sf"/>
</dbReference>
<proteinExistence type="predicted"/>
<feature type="domain" description="BRCT" evidence="1">
    <location>
        <begin position="302"/>
        <end position="404"/>
    </location>
</feature>